<dbReference type="SUPFAM" id="SSF53098">
    <property type="entry name" value="Ribonuclease H-like"/>
    <property type="match status" value="1"/>
</dbReference>
<keyword evidence="2" id="KW-1185">Reference proteome</keyword>
<dbReference type="AlphaFoldDB" id="A0A371HT02"/>
<proteinExistence type="predicted"/>
<feature type="non-terminal residue" evidence="1">
    <location>
        <position position="1"/>
    </location>
</feature>
<evidence type="ECO:0008006" key="3">
    <source>
        <dbReference type="Google" id="ProtNLM"/>
    </source>
</evidence>
<dbReference type="InterPro" id="IPR012337">
    <property type="entry name" value="RNaseH-like_sf"/>
</dbReference>
<feature type="non-terminal residue" evidence="1">
    <location>
        <position position="139"/>
    </location>
</feature>
<protein>
    <recommendedName>
        <fullName evidence="3">Integrase catalytic domain-containing protein</fullName>
    </recommendedName>
</protein>
<accession>A0A371HT02</accession>
<dbReference type="EMBL" id="QJKJ01001785">
    <property type="protein sequence ID" value="RDY05916.1"/>
    <property type="molecule type" value="Genomic_DNA"/>
</dbReference>
<reference evidence="1" key="1">
    <citation type="submission" date="2018-05" db="EMBL/GenBank/DDBJ databases">
        <title>Draft genome of Mucuna pruriens seed.</title>
        <authorList>
            <person name="Nnadi N.E."/>
            <person name="Vos R."/>
            <person name="Hasami M.H."/>
            <person name="Devisetty U.K."/>
            <person name="Aguiy J.C."/>
        </authorList>
    </citation>
    <scope>NUCLEOTIDE SEQUENCE [LARGE SCALE GENOMIC DNA]</scope>
    <source>
        <strain evidence="1">JCA_2017</strain>
    </source>
</reference>
<organism evidence="1 2">
    <name type="scientific">Mucuna pruriens</name>
    <name type="common">Velvet bean</name>
    <name type="synonym">Dolichos pruriens</name>
    <dbReference type="NCBI Taxonomy" id="157652"/>
    <lineage>
        <taxon>Eukaryota</taxon>
        <taxon>Viridiplantae</taxon>
        <taxon>Streptophyta</taxon>
        <taxon>Embryophyta</taxon>
        <taxon>Tracheophyta</taxon>
        <taxon>Spermatophyta</taxon>
        <taxon>Magnoliopsida</taxon>
        <taxon>eudicotyledons</taxon>
        <taxon>Gunneridae</taxon>
        <taxon>Pentapetalae</taxon>
        <taxon>rosids</taxon>
        <taxon>fabids</taxon>
        <taxon>Fabales</taxon>
        <taxon>Fabaceae</taxon>
        <taxon>Papilionoideae</taxon>
        <taxon>50 kb inversion clade</taxon>
        <taxon>NPAAA clade</taxon>
        <taxon>indigoferoid/millettioid clade</taxon>
        <taxon>Phaseoleae</taxon>
        <taxon>Mucuna</taxon>
    </lineage>
</organism>
<dbReference type="OrthoDB" id="1723222at2759"/>
<dbReference type="Proteomes" id="UP000257109">
    <property type="component" value="Unassembled WGS sequence"/>
</dbReference>
<dbReference type="GO" id="GO:0003676">
    <property type="term" value="F:nucleic acid binding"/>
    <property type="evidence" value="ECO:0007669"/>
    <property type="project" value="InterPro"/>
</dbReference>
<comment type="caution">
    <text evidence="1">The sequence shown here is derived from an EMBL/GenBank/DDBJ whole genome shotgun (WGS) entry which is preliminary data.</text>
</comment>
<sequence length="139" mass="16088">MILKKYRVTHKVATPYHPQKSGQVEVSNREIKVILEKIVSSKSCHLPTELEHKVFGGVNFLNYNLKKVGDRRKLKLNKFDQICLDAYENAKIYKEGLGGLDLSKFRRTEKTGIFKVNDQRVKNYFCGEKIEKAMSIILL</sequence>
<dbReference type="InterPro" id="IPR036397">
    <property type="entry name" value="RNaseH_sf"/>
</dbReference>
<evidence type="ECO:0000313" key="2">
    <source>
        <dbReference type="Proteomes" id="UP000257109"/>
    </source>
</evidence>
<dbReference type="Gene3D" id="3.30.420.10">
    <property type="entry name" value="Ribonuclease H-like superfamily/Ribonuclease H"/>
    <property type="match status" value="1"/>
</dbReference>
<evidence type="ECO:0000313" key="1">
    <source>
        <dbReference type="EMBL" id="RDY05916.1"/>
    </source>
</evidence>
<gene>
    <name evidence="1" type="ORF">CR513_10191</name>
</gene>
<name>A0A371HT02_MUCPR</name>